<dbReference type="AlphaFoldDB" id="A0A368TAJ1"/>
<evidence type="ECO:0000313" key="3">
    <source>
        <dbReference type="Proteomes" id="UP000253318"/>
    </source>
</evidence>
<dbReference type="OrthoDB" id="3436879at2"/>
<evidence type="ECO:0000256" key="1">
    <source>
        <dbReference type="SAM" id="Phobius"/>
    </source>
</evidence>
<proteinExistence type="predicted"/>
<dbReference type="Proteomes" id="UP000253318">
    <property type="component" value="Unassembled WGS sequence"/>
</dbReference>
<keyword evidence="3" id="KW-1185">Reference proteome</keyword>
<keyword evidence="1" id="KW-1133">Transmembrane helix</keyword>
<dbReference type="EMBL" id="QEIN01000012">
    <property type="protein sequence ID" value="RCV61987.1"/>
    <property type="molecule type" value="Genomic_DNA"/>
</dbReference>
<evidence type="ECO:0008006" key="4">
    <source>
        <dbReference type="Google" id="ProtNLM"/>
    </source>
</evidence>
<accession>A0A368TAJ1</accession>
<keyword evidence="1" id="KW-0472">Membrane</keyword>
<reference evidence="2 3" key="1">
    <citation type="submission" date="2018-04" db="EMBL/GenBank/DDBJ databases">
        <title>Novel actinobacteria from marine sediment.</title>
        <authorList>
            <person name="Ng Z.Y."/>
            <person name="Tan G.Y.A."/>
        </authorList>
    </citation>
    <scope>NUCLEOTIDE SEQUENCE [LARGE SCALE GENOMIC DNA]</scope>
    <source>
        <strain evidence="2 3">TPS81</strain>
    </source>
</reference>
<gene>
    <name evidence="2" type="ORF">DEF24_02835</name>
</gene>
<comment type="caution">
    <text evidence="2">The sequence shown here is derived from an EMBL/GenBank/DDBJ whole genome shotgun (WGS) entry which is preliminary data.</text>
</comment>
<feature type="transmembrane region" description="Helical" evidence="1">
    <location>
        <begin position="82"/>
        <end position="101"/>
    </location>
</feature>
<organism evidence="2 3">
    <name type="scientific">Marinitenerispora sediminis</name>
    <dbReference type="NCBI Taxonomy" id="1931232"/>
    <lineage>
        <taxon>Bacteria</taxon>
        <taxon>Bacillati</taxon>
        <taxon>Actinomycetota</taxon>
        <taxon>Actinomycetes</taxon>
        <taxon>Streptosporangiales</taxon>
        <taxon>Nocardiopsidaceae</taxon>
        <taxon>Marinitenerispora</taxon>
    </lineage>
</organism>
<keyword evidence="1" id="KW-0812">Transmembrane</keyword>
<sequence length="135" mass="15036">MSTTSQRWLLASGLVLIGGAFTAFTFWISANWVMPTLLAAVAWFGLWRVFRTHLRPGEASDSERLAAGKRLDERDRALNRRVFAIVGLVALPLSLVCSYAVLLFDSLDARQVVHAQFLVVMLAWAMAGGHVLRRH</sequence>
<feature type="transmembrane region" description="Helical" evidence="1">
    <location>
        <begin position="32"/>
        <end position="50"/>
    </location>
</feature>
<feature type="transmembrane region" description="Helical" evidence="1">
    <location>
        <begin position="113"/>
        <end position="132"/>
    </location>
</feature>
<evidence type="ECO:0000313" key="2">
    <source>
        <dbReference type="EMBL" id="RCV61987.1"/>
    </source>
</evidence>
<dbReference type="RefSeq" id="WP_114396092.1">
    <property type="nucleotide sequence ID" value="NZ_QEIM01000003.1"/>
</dbReference>
<name>A0A368TAJ1_9ACTN</name>
<protein>
    <recommendedName>
        <fullName evidence="4">DUF2178 domain-containing protein</fullName>
    </recommendedName>
</protein>